<keyword evidence="1" id="KW-0802">TPR repeat</keyword>
<dbReference type="AlphaFoldDB" id="A0A556QPJ9"/>
<sequence>MTDKLLVAAEALLTHPVATLVADDELPAIHANAAVPVWLGSLIQVFTAPAWQLTQLRPLADQPTWLWPVYARYLFTSPAFLHNARHETQWAGHVLNQLEPLVRMLESNRGSSGVKAVASLAATAANNWPAVGGDDRLRLRQHHLGRLLTVLAPRLPAFVASLGSPAQSSLRVGLICDGEVNTAVVYASSQLKTLLDNDRFELTVYQQADLPEDIAEQVETLRSAQLDAVIFAGDLTRTTSALTALALHRVAPRQFATALCPHTTGLPEIDVVLTDNRVPSSAYTERVAVLPSALAFSPTLISTDNSPTRADLGLPENGHLTVAIAHPRLMCADTLAQWQAVTTKDPSARLILLPGTEGIGLDLLLADIEPQFRDQLIIAGNTPLDSSAVATLLHVSDACLPGSSAADRSTSDAAQSFGLAVPNVPPRIDCLAFADALSGILETACRTFDASLVASPVPDDLATRHAQGKDLMAAGRPERAALYLLAAIEDPQAGAEVWQDLALALHGSGQTNEAIQALETCVRLNPERLDSWLQLAEWAGDYGHTELVAEISGVVQTLAPSDPRVSALAERIAV</sequence>
<evidence type="ECO:0000313" key="2">
    <source>
        <dbReference type="EMBL" id="TSJ78573.1"/>
    </source>
</evidence>
<dbReference type="InterPro" id="IPR019734">
    <property type="entry name" value="TPR_rpt"/>
</dbReference>
<dbReference type="Pfam" id="PF13428">
    <property type="entry name" value="TPR_14"/>
    <property type="match status" value="1"/>
</dbReference>
<dbReference type="Gene3D" id="3.40.50.2000">
    <property type="entry name" value="Glycogen Phosphorylase B"/>
    <property type="match status" value="1"/>
</dbReference>
<dbReference type="Gene3D" id="3.40.50.11380">
    <property type="match status" value="1"/>
</dbReference>
<name>A0A556QPJ9_9BACT</name>
<evidence type="ECO:0000313" key="3">
    <source>
        <dbReference type="Proteomes" id="UP000315648"/>
    </source>
</evidence>
<comment type="caution">
    <text evidence="2">The sequence shown here is derived from an EMBL/GenBank/DDBJ whole genome shotgun (WGS) entry which is preliminary data.</text>
</comment>
<protein>
    <submittedName>
        <fullName evidence="2">Uncharacterized protein</fullName>
    </submittedName>
</protein>
<dbReference type="Proteomes" id="UP000315648">
    <property type="component" value="Unassembled WGS sequence"/>
</dbReference>
<dbReference type="OrthoDB" id="191736at2"/>
<feature type="repeat" description="TPR" evidence="1">
    <location>
        <begin position="495"/>
        <end position="528"/>
    </location>
</feature>
<gene>
    <name evidence="2" type="ORF">FPL22_04535</name>
</gene>
<dbReference type="InterPro" id="IPR011990">
    <property type="entry name" value="TPR-like_helical_dom_sf"/>
</dbReference>
<organism evidence="2 3">
    <name type="scientific">Rariglobus hedericola</name>
    <dbReference type="NCBI Taxonomy" id="2597822"/>
    <lineage>
        <taxon>Bacteria</taxon>
        <taxon>Pseudomonadati</taxon>
        <taxon>Verrucomicrobiota</taxon>
        <taxon>Opitutia</taxon>
        <taxon>Opitutales</taxon>
        <taxon>Opitutaceae</taxon>
        <taxon>Rariglobus</taxon>
    </lineage>
</organism>
<reference evidence="2 3" key="1">
    <citation type="submission" date="2019-07" db="EMBL/GenBank/DDBJ databases">
        <title>Description of 53C-WASEF.</title>
        <authorList>
            <person name="Pitt A."/>
            <person name="Hahn M.W."/>
        </authorList>
    </citation>
    <scope>NUCLEOTIDE SEQUENCE [LARGE SCALE GENOMIC DNA]</scope>
    <source>
        <strain evidence="2 3">53C-WASEF</strain>
    </source>
</reference>
<evidence type="ECO:0000256" key="1">
    <source>
        <dbReference type="PROSITE-ProRule" id="PRU00339"/>
    </source>
</evidence>
<accession>A0A556QPJ9</accession>
<dbReference type="PROSITE" id="PS50005">
    <property type="entry name" value="TPR"/>
    <property type="match status" value="1"/>
</dbReference>
<dbReference type="SUPFAM" id="SSF48452">
    <property type="entry name" value="TPR-like"/>
    <property type="match status" value="1"/>
</dbReference>
<keyword evidence="3" id="KW-1185">Reference proteome</keyword>
<dbReference type="RefSeq" id="WP_144228914.1">
    <property type="nucleotide sequence ID" value="NZ_CBCRVV010000002.1"/>
</dbReference>
<dbReference type="EMBL" id="VMBG01000001">
    <property type="protein sequence ID" value="TSJ78573.1"/>
    <property type="molecule type" value="Genomic_DNA"/>
</dbReference>
<dbReference type="Gene3D" id="1.25.40.10">
    <property type="entry name" value="Tetratricopeptide repeat domain"/>
    <property type="match status" value="1"/>
</dbReference>
<proteinExistence type="predicted"/>